<evidence type="ECO:0000259" key="11">
    <source>
        <dbReference type="PROSITE" id="PS50157"/>
    </source>
</evidence>
<dbReference type="Gene3D" id="3.30.160.60">
    <property type="entry name" value="Classic Zinc Finger"/>
    <property type="match status" value="4"/>
</dbReference>
<feature type="domain" description="C2H2-type" evidence="11">
    <location>
        <begin position="52"/>
        <end position="79"/>
    </location>
</feature>
<keyword evidence="7" id="KW-0804">Transcription</keyword>
<organism evidence="12 13">
    <name type="scientific">Mya arenaria</name>
    <name type="common">Soft-shell clam</name>
    <dbReference type="NCBI Taxonomy" id="6604"/>
    <lineage>
        <taxon>Eukaryota</taxon>
        <taxon>Metazoa</taxon>
        <taxon>Spiralia</taxon>
        <taxon>Lophotrochozoa</taxon>
        <taxon>Mollusca</taxon>
        <taxon>Bivalvia</taxon>
        <taxon>Autobranchia</taxon>
        <taxon>Heteroconchia</taxon>
        <taxon>Euheterodonta</taxon>
        <taxon>Imparidentia</taxon>
        <taxon>Neoheterodontei</taxon>
        <taxon>Myida</taxon>
        <taxon>Myoidea</taxon>
        <taxon>Myidae</taxon>
        <taxon>Mya</taxon>
    </lineage>
</organism>
<evidence type="ECO:0000256" key="1">
    <source>
        <dbReference type="ARBA" id="ARBA00004123"/>
    </source>
</evidence>
<keyword evidence="2" id="KW-0479">Metal-binding</keyword>
<evidence type="ECO:0000256" key="7">
    <source>
        <dbReference type="ARBA" id="ARBA00023163"/>
    </source>
</evidence>
<dbReference type="Pfam" id="PF12874">
    <property type="entry name" value="zf-met"/>
    <property type="match status" value="1"/>
</dbReference>
<dbReference type="PANTHER" id="PTHR23233">
    <property type="entry name" value="SAL-LIKE PROTEIN"/>
    <property type="match status" value="1"/>
</dbReference>
<accession>A0ABY7F9F9</accession>
<dbReference type="Pfam" id="PF00096">
    <property type="entry name" value="zf-C2H2"/>
    <property type="match status" value="1"/>
</dbReference>
<dbReference type="PROSITE" id="PS00028">
    <property type="entry name" value="ZINC_FINGER_C2H2_1"/>
    <property type="match status" value="2"/>
</dbReference>
<evidence type="ECO:0000256" key="4">
    <source>
        <dbReference type="ARBA" id="ARBA00022771"/>
    </source>
</evidence>
<evidence type="ECO:0000256" key="9">
    <source>
        <dbReference type="ARBA" id="ARBA00038474"/>
    </source>
</evidence>
<name>A0ABY7F9F9_MYAAR</name>
<gene>
    <name evidence="12" type="ORF">MAR_032030</name>
</gene>
<proteinExistence type="inferred from homology"/>
<dbReference type="Pfam" id="PF13465">
    <property type="entry name" value="zf-H2C2_2"/>
    <property type="match status" value="1"/>
</dbReference>
<dbReference type="PANTHER" id="PTHR23233:SF46">
    <property type="entry name" value="SAL-LIKE PROTEIN 3"/>
    <property type="match status" value="1"/>
</dbReference>
<dbReference type="InterPro" id="IPR013087">
    <property type="entry name" value="Znf_C2H2_type"/>
</dbReference>
<dbReference type="InterPro" id="IPR051565">
    <property type="entry name" value="Sal_C2H2-zinc-finger"/>
</dbReference>
<keyword evidence="3" id="KW-0677">Repeat</keyword>
<comment type="similarity">
    <text evidence="9">Belongs to the sal C2H2-type zinc-finger protein family.</text>
</comment>
<keyword evidence="5" id="KW-0862">Zinc</keyword>
<sequence>MFGSPYLLTRHMRVHTGEQPFKCTQCGKSFNQKYNLQRHIITINKLNRISENQCNLCNRLLPSRSHMILHKRIHTGEKPFKCDICGRQFNRKGNMKTHQITHLEHQ</sequence>
<feature type="domain" description="C2H2-type" evidence="11">
    <location>
        <begin position="80"/>
        <end position="106"/>
    </location>
</feature>
<evidence type="ECO:0000256" key="10">
    <source>
        <dbReference type="PROSITE-ProRule" id="PRU00042"/>
    </source>
</evidence>
<comment type="subcellular location">
    <subcellularLocation>
        <location evidence="1">Nucleus</location>
    </subcellularLocation>
</comment>
<evidence type="ECO:0000256" key="6">
    <source>
        <dbReference type="ARBA" id="ARBA00023015"/>
    </source>
</evidence>
<feature type="domain" description="C2H2-type" evidence="11">
    <location>
        <begin position="21"/>
        <end position="49"/>
    </location>
</feature>
<dbReference type="InterPro" id="IPR036236">
    <property type="entry name" value="Znf_C2H2_sf"/>
</dbReference>
<keyword evidence="13" id="KW-1185">Reference proteome</keyword>
<feature type="domain" description="C2H2-type" evidence="11">
    <location>
        <begin position="1"/>
        <end position="20"/>
    </location>
</feature>
<evidence type="ECO:0000256" key="3">
    <source>
        <dbReference type="ARBA" id="ARBA00022737"/>
    </source>
</evidence>
<dbReference type="SUPFAM" id="SSF57667">
    <property type="entry name" value="beta-beta-alpha zinc fingers"/>
    <property type="match status" value="2"/>
</dbReference>
<dbReference type="Proteomes" id="UP001164746">
    <property type="component" value="Chromosome 10"/>
</dbReference>
<evidence type="ECO:0000313" key="13">
    <source>
        <dbReference type="Proteomes" id="UP001164746"/>
    </source>
</evidence>
<dbReference type="PROSITE" id="PS50157">
    <property type="entry name" value="ZINC_FINGER_C2H2_2"/>
    <property type="match status" value="4"/>
</dbReference>
<keyword evidence="6" id="KW-0805">Transcription regulation</keyword>
<reference evidence="12" key="1">
    <citation type="submission" date="2022-11" db="EMBL/GenBank/DDBJ databases">
        <title>Centuries of genome instability and evolution in soft-shell clam transmissible cancer (bioRxiv).</title>
        <authorList>
            <person name="Hart S.F.M."/>
            <person name="Yonemitsu M.A."/>
            <person name="Giersch R.M."/>
            <person name="Beal B.F."/>
            <person name="Arriagada G."/>
            <person name="Davis B.W."/>
            <person name="Ostrander E.A."/>
            <person name="Goff S.P."/>
            <person name="Metzger M.J."/>
        </authorList>
    </citation>
    <scope>NUCLEOTIDE SEQUENCE</scope>
    <source>
        <strain evidence="12">MELC-2E11</strain>
        <tissue evidence="12">Siphon/mantle</tissue>
    </source>
</reference>
<evidence type="ECO:0000256" key="2">
    <source>
        <dbReference type="ARBA" id="ARBA00022723"/>
    </source>
</evidence>
<dbReference type="SMART" id="SM00355">
    <property type="entry name" value="ZnF_C2H2"/>
    <property type="match status" value="3"/>
</dbReference>
<protein>
    <submittedName>
        <fullName evidence="12">ZN430-like protein</fullName>
    </submittedName>
</protein>
<evidence type="ECO:0000313" key="12">
    <source>
        <dbReference type="EMBL" id="WAR17436.1"/>
    </source>
</evidence>
<keyword evidence="8" id="KW-0539">Nucleus</keyword>
<keyword evidence="4 10" id="KW-0863">Zinc-finger</keyword>
<dbReference type="EMBL" id="CP111021">
    <property type="protein sequence ID" value="WAR17436.1"/>
    <property type="molecule type" value="Genomic_DNA"/>
</dbReference>
<evidence type="ECO:0000256" key="5">
    <source>
        <dbReference type="ARBA" id="ARBA00022833"/>
    </source>
</evidence>
<evidence type="ECO:0000256" key="8">
    <source>
        <dbReference type="ARBA" id="ARBA00023242"/>
    </source>
</evidence>